<evidence type="ECO:0000313" key="3">
    <source>
        <dbReference type="EMBL" id="QTG12419.1"/>
    </source>
</evidence>
<protein>
    <recommendedName>
        <fullName evidence="2">DNA primase/polymerase bifunctional N-terminal domain-containing protein</fullName>
    </recommendedName>
</protein>
<gene>
    <name evidence="3" type="ORF">G6M86_03790</name>
</gene>
<dbReference type="GO" id="GO:0016817">
    <property type="term" value="F:hydrolase activity, acting on acid anhydrides"/>
    <property type="evidence" value="ECO:0007669"/>
    <property type="project" value="InterPro"/>
</dbReference>
<dbReference type="Pfam" id="PF19263">
    <property type="entry name" value="DUF5906"/>
    <property type="match status" value="1"/>
</dbReference>
<feature type="compositionally biased region" description="Acidic residues" evidence="1">
    <location>
        <begin position="315"/>
        <end position="345"/>
    </location>
</feature>
<sequence length="817" mass="94367">MLHEIEPFARAGFAIHWLHPKSKRPIGNDWASKPVKTLDQLRSSYEAGVSGKNVGVRLGKWSKVGSDFLLVIDVDIRKPELAKEAFAELKRLFPEYATYPSVISGSGGASRHFYILTSREFPSKQLAHSAHQSLVWDEKQQKDVKKWDWEIELFGTGKQVAMPPSIHPITGKPYVWERPFDLDDLDLGLGPFVDSDYIASLIDYDEERENAPVNPDAIEPLGLTPDQVREMLSKIPNEDFDYEEWLNVMASVQHEAQGHPLSIRKQFYEVFREWSAKSSKHDDETTKAKYKSFKNSPNRRQRTMRSIQAQVREIELDEQMDDLGDEIDDLGPEEDENEGEFDDVLGSDPEKPSKREIRLRMAEVEHAFGIVPKRIQRLNAKHAVTFLSGKCVIITENSDGTTSYGTPGELHNWYENDRVASEKATQPVSKAWMQHKGRRQYPNGVVFSPGKERDGYFNHWKGFDVEPDPKGSCKMWLDHLREIICNGNETHYRYALGWFAHMIQKPWEKPGVAMVLRGRKRIGKDTIADYFAGLIKRYHVTVANQDQMVGKFNAHQERCLLLHVQEGFWAGNKQAEGSLKYLITSTSVLIEPKSVNAFTVDSYLRLFISSNEDWVVPATADEGRYFVLDVSDKRKDDHKYFGAMKREMMNGGLEALLHYLQNYDLSKFEVRKVPDTNALADQKIQGLKNLDKWWFSMLESGEPEFEFQNIKGIVADWNTESIVVDRDDFRNVYSAWMRHQRYDGSELVKFMIGKRLRELCPQIEDRRRRDGAKQIWTYVIPSLPQCRAEFSKFMNSEIKWETTDVPEIVLEDDFDDL</sequence>
<accession>A0AAJ4T8X8</accession>
<dbReference type="SMART" id="SM00943">
    <property type="entry name" value="Prim-Pol"/>
    <property type="match status" value="1"/>
</dbReference>
<dbReference type="EMBL" id="CP049216">
    <property type="protein sequence ID" value="QTG12419.1"/>
    <property type="molecule type" value="Genomic_DNA"/>
</dbReference>
<dbReference type="Pfam" id="PF08707">
    <property type="entry name" value="PriCT_2"/>
    <property type="match status" value="1"/>
</dbReference>
<dbReference type="AlphaFoldDB" id="A0AAJ4T8X8"/>
<reference evidence="3" key="1">
    <citation type="submission" date="2020-02" db="EMBL/GenBank/DDBJ databases">
        <title>Unexpected conservation and global transmission of agrobacterial virulence plasmids.</title>
        <authorList>
            <person name="Weisberg A.J."/>
            <person name="Davis E.W. II"/>
            <person name="Tabima J.R."/>
            <person name="Belcher M.S."/>
            <person name="Miller M."/>
            <person name="Kuo C.-H."/>
            <person name="Loper J.E."/>
            <person name="Grunwald N.J."/>
            <person name="Putnam M.L."/>
            <person name="Chang J.H."/>
        </authorList>
    </citation>
    <scope>NUCLEOTIDE SEQUENCE</scope>
    <source>
        <strain evidence="3">Q15/94</strain>
    </source>
</reference>
<dbReference type="InterPro" id="IPR027417">
    <property type="entry name" value="P-loop_NTPase"/>
</dbReference>
<dbReference type="Proteomes" id="UP000663946">
    <property type="component" value="Chromosome 1"/>
</dbReference>
<dbReference type="InterPro" id="IPR014819">
    <property type="entry name" value="PriCT_2"/>
</dbReference>
<organism evidence="3 4">
    <name type="scientific">Agrobacterium tumefaciens</name>
    <dbReference type="NCBI Taxonomy" id="358"/>
    <lineage>
        <taxon>Bacteria</taxon>
        <taxon>Pseudomonadati</taxon>
        <taxon>Pseudomonadota</taxon>
        <taxon>Alphaproteobacteria</taxon>
        <taxon>Hyphomicrobiales</taxon>
        <taxon>Rhizobiaceae</taxon>
        <taxon>Rhizobium/Agrobacterium group</taxon>
        <taxon>Agrobacterium</taxon>
        <taxon>Agrobacterium tumefaciens complex</taxon>
    </lineage>
</organism>
<evidence type="ECO:0000259" key="2">
    <source>
        <dbReference type="SMART" id="SM00943"/>
    </source>
</evidence>
<evidence type="ECO:0000256" key="1">
    <source>
        <dbReference type="SAM" id="MobiDB-lite"/>
    </source>
</evidence>
<name>A0AAJ4T8X8_AGRTU</name>
<feature type="region of interest" description="Disordered" evidence="1">
    <location>
        <begin position="282"/>
        <end position="353"/>
    </location>
</feature>
<dbReference type="InterPro" id="IPR015330">
    <property type="entry name" value="DNA_primase/pol_bifunc_N"/>
</dbReference>
<dbReference type="InterPro" id="IPR045455">
    <property type="entry name" value="NrS-1_pol-like_helicase"/>
</dbReference>
<dbReference type="Pfam" id="PF09250">
    <property type="entry name" value="Prim-Pol"/>
    <property type="match status" value="1"/>
</dbReference>
<evidence type="ECO:0000313" key="4">
    <source>
        <dbReference type="Proteomes" id="UP000663946"/>
    </source>
</evidence>
<proteinExistence type="predicted"/>
<dbReference type="Gene3D" id="3.40.50.300">
    <property type="entry name" value="P-loop containing nucleotide triphosphate hydrolases"/>
    <property type="match status" value="1"/>
</dbReference>
<feature type="compositionally biased region" description="Basic residues" evidence="1">
    <location>
        <begin position="288"/>
        <end position="303"/>
    </location>
</feature>
<feature type="domain" description="DNA primase/polymerase bifunctional N-terminal" evidence="2">
    <location>
        <begin position="5"/>
        <end position="189"/>
    </location>
</feature>
<dbReference type="RefSeq" id="WP_333721894.1">
    <property type="nucleotide sequence ID" value="NZ_CP049216.1"/>
</dbReference>
<dbReference type="SUPFAM" id="SSF56747">
    <property type="entry name" value="Prim-pol domain"/>
    <property type="match status" value="1"/>
</dbReference>